<dbReference type="InterPro" id="IPR020568">
    <property type="entry name" value="Ribosomal_Su5_D2-typ_SF"/>
</dbReference>
<accession>A0ABT4TUC9</accession>
<keyword evidence="3 6" id="KW-0255">Endonuclease</keyword>
<dbReference type="InterPro" id="IPR014721">
    <property type="entry name" value="Ribsml_uS5_D2-typ_fold_subgr"/>
</dbReference>
<keyword evidence="2 6" id="KW-0540">Nuclease</keyword>
<evidence type="ECO:0000256" key="1">
    <source>
        <dbReference type="ARBA" id="ARBA00022694"/>
    </source>
</evidence>
<comment type="function">
    <text evidence="6">RNaseP catalyzes the removal of the 5'-leader sequence from pre-tRNA to produce the mature 5'-terminus. It can also cleave other RNA substrates such as 4.5S RNA. The protein component plays an auxiliary but essential role in vivo by binding to the 5'-leader sequence and broadening the substrate specificity of the ribozyme.</text>
</comment>
<dbReference type="HAMAP" id="MF_00227">
    <property type="entry name" value="RNase_P"/>
    <property type="match status" value="1"/>
</dbReference>
<proteinExistence type="inferred from homology"/>
<organism evidence="9 10">
    <name type="scientific">Nocardiopsis suaedae</name>
    <dbReference type="NCBI Taxonomy" id="3018444"/>
    <lineage>
        <taxon>Bacteria</taxon>
        <taxon>Bacillati</taxon>
        <taxon>Actinomycetota</taxon>
        <taxon>Actinomycetes</taxon>
        <taxon>Streptosporangiales</taxon>
        <taxon>Nocardiopsidaceae</taxon>
        <taxon>Nocardiopsis</taxon>
    </lineage>
</organism>
<evidence type="ECO:0000256" key="3">
    <source>
        <dbReference type="ARBA" id="ARBA00022759"/>
    </source>
</evidence>
<sequence>MLSPGNRMRRSAEFGRTMRRGRRSGRDALGVVLLTARPDAPGAEDAPRVGFTVSKAVGSAVVRKRVQRRLRHLMRDRIGDLPAGSLLVVRAKPLAAHVGYDTLAEQLDAALSAVRRSRGGATRRRKGRGGGERGAARADGEQRAGS</sequence>
<dbReference type="SUPFAM" id="SSF54211">
    <property type="entry name" value="Ribosomal protein S5 domain 2-like"/>
    <property type="match status" value="1"/>
</dbReference>
<feature type="compositionally biased region" description="Basic residues" evidence="8">
    <location>
        <begin position="115"/>
        <end position="128"/>
    </location>
</feature>
<dbReference type="NCBIfam" id="TIGR00188">
    <property type="entry name" value="rnpA"/>
    <property type="match status" value="1"/>
</dbReference>
<comment type="similarity">
    <text evidence="6">Belongs to the RnpA family.</text>
</comment>
<dbReference type="RefSeq" id="WP_270680641.1">
    <property type="nucleotide sequence ID" value="NZ_JAQFWP010000069.1"/>
</dbReference>
<feature type="compositionally biased region" description="Basic and acidic residues" evidence="8">
    <location>
        <begin position="129"/>
        <end position="146"/>
    </location>
</feature>
<reference evidence="9" key="1">
    <citation type="submission" date="2023-01" db="EMBL/GenBank/DDBJ databases">
        <title>Draft genome sequence of Nocardiopsis sp. LSu2-4 isolated from halophytes.</title>
        <authorList>
            <person name="Duangmal K."/>
            <person name="Chantavorakit T."/>
        </authorList>
    </citation>
    <scope>NUCLEOTIDE SEQUENCE</scope>
    <source>
        <strain evidence="9">LSu2-4</strain>
    </source>
</reference>
<dbReference type="Proteomes" id="UP001165685">
    <property type="component" value="Unassembled WGS sequence"/>
</dbReference>
<keyword evidence="4 6" id="KW-0378">Hydrolase</keyword>
<dbReference type="EMBL" id="JAQFWP010000069">
    <property type="protein sequence ID" value="MDA2808026.1"/>
    <property type="molecule type" value="Genomic_DNA"/>
</dbReference>
<dbReference type="EC" id="3.1.26.5" evidence="6 7"/>
<evidence type="ECO:0000256" key="8">
    <source>
        <dbReference type="SAM" id="MobiDB-lite"/>
    </source>
</evidence>
<evidence type="ECO:0000256" key="5">
    <source>
        <dbReference type="ARBA" id="ARBA00022884"/>
    </source>
</evidence>
<evidence type="ECO:0000256" key="7">
    <source>
        <dbReference type="NCBIfam" id="TIGR00188"/>
    </source>
</evidence>
<name>A0ABT4TUC9_9ACTN</name>
<dbReference type="GO" id="GO:0004526">
    <property type="term" value="F:ribonuclease P activity"/>
    <property type="evidence" value="ECO:0007669"/>
    <property type="project" value="UniProtKB-EC"/>
</dbReference>
<keyword evidence="10" id="KW-1185">Reference proteome</keyword>
<gene>
    <name evidence="6 9" type="primary">rnpA</name>
    <name evidence="9" type="ORF">O4U47_26175</name>
</gene>
<evidence type="ECO:0000256" key="2">
    <source>
        <dbReference type="ARBA" id="ARBA00022722"/>
    </source>
</evidence>
<comment type="subunit">
    <text evidence="6">Consists of a catalytic RNA component (M1 or rnpB) and a protein subunit.</text>
</comment>
<evidence type="ECO:0000256" key="4">
    <source>
        <dbReference type="ARBA" id="ARBA00022801"/>
    </source>
</evidence>
<evidence type="ECO:0000256" key="6">
    <source>
        <dbReference type="HAMAP-Rule" id="MF_00227"/>
    </source>
</evidence>
<dbReference type="Gene3D" id="3.30.230.10">
    <property type="match status" value="1"/>
</dbReference>
<dbReference type="Pfam" id="PF00825">
    <property type="entry name" value="Ribonuclease_P"/>
    <property type="match status" value="1"/>
</dbReference>
<dbReference type="InterPro" id="IPR000100">
    <property type="entry name" value="RNase_P"/>
</dbReference>
<protein>
    <recommendedName>
        <fullName evidence="6 7">Ribonuclease P protein component</fullName>
        <shortName evidence="6">RNase P protein</shortName>
        <shortName evidence="6">RNaseP protein</shortName>
        <ecNumber evidence="6 7">3.1.26.5</ecNumber>
    </recommendedName>
    <alternativeName>
        <fullName evidence="6">Protein C5</fullName>
    </alternativeName>
</protein>
<feature type="region of interest" description="Disordered" evidence="8">
    <location>
        <begin position="115"/>
        <end position="146"/>
    </location>
</feature>
<comment type="catalytic activity">
    <reaction evidence="6">
        <text>Endonucleolytic cleavage of RNA, removing 5'-extranucleotides from tRNA precursor.</text>
        <dbReference type="EC" id="3.1.26.5"/>
    </reaction>
</comment>
<evidence type="ECO:0000313" key="10">
    <source>
        <dbReference type="Proteomes" id="UP001165685"/>
    </source>
</evidence>
<keyword evidence="5 6" id="KW-0694">RNA-binding</keyword>
<evidence type="ECO:0000313" key="9">
    <source>
        <dbReference type="EMBL" id="MDA2808026.1"/>
    </source>
</evidence>
<keyword evidence="1 6" id="KW-0819">tRNA processing</keyword>
<feature type="region of interest" description="Disordered" evidence="8">
    <location>
        <begin position="1"/>
        <end position="20"/>
    </location>
</feature>
<dbReference type="PANTHER" id="PTHR33992:SF1">
    <property type="entry name" value="RIBONUCLEASE P PROTEIN COMPONENT"/>
    <property type="match status" value="1"/>
</dbReference>
<dbReference type="PANTHER" id="PTHR33992">
    <property type="entry name" value="RIBONUCLEASE P PROTEIN COMPONENT"/>
    <property type="match status" value="1"/>
</dbReference>
<comment type="caution">
    <text evidence="9">The sequence shown here is derived from an EMBL/GenBank/DDBJ whole genome shotgun (WGS) entry which is preliminary data.</text>
</comment>